<dbReference type="InterPro" id="IPR001810">
    <property type="entry name" value="F-box_dom"/>
</dbReference>
<dbReference type="SUPFAM" id="SSF82171">
    <property type="entry name" value="DPP6 N-terminal domain-like"/>
    <property type="match status" value="1"/>
</dbReference>
<evidence type="ECO:0008006" key="4">
    <source>
        <dbReference type="Google" id="ProtNLM"/>
    </source>
</evidence>
<name>A0A2S3IEY1_9POAL</name>
<dbReference type="PANTHER" id="PTHR44586">
    <property type="entry name" value="F-BOX DOMAIN CONTAINING PROTEIN, EXPRESSED"/>
    <property type="match status" value="1"/>
</dbReference>
<dbReference type="EMBL" id="CM008053">
    <property type="protein sequence ID" value="PAN43161.1"/>
    <property type="molecule type" value="Genomic_DNA"/>
</dbReference>
<dbReference type="InterPro" id="IPR036047">
    <property type="entry name" value="F-box-like_dom_sf"/>
</dbReference>
<dbReference type="AlphaFoldDB" id="A0A2S3IEY1"/>
<feature type="domain" description="F-box" evidence="2">
    <location>
        <begin position="6"/>
        <end position="37"/>
    </location>
</feature>
<dbReference type="Proteomes" id="UP000243499">
    <property type="component" value="Chromosome 8"/>
</dbReference>
<dbReference type="Gene3D" id="1.20.1280.50">
    <property type="match status" value="1"/>
</dbReference>
<dbReference type="Pfam" id="PF03478">
    <property type="entry name" value="Beta-prop_KIB1-4"/>
    <property type="match status" value="1"/>
</dbReference>
<evidence type="ECO:0000259" key="2">
    <source>
        <dbReference type="Pfam" id="PF12937"/>
    </source>
</evidence>
<dbReference type="SUPFAM" id="SSF81383">
    <property type="entry name" value="F-box domain"/>
    <property type="match status" value="1"/>
</dbReference>
<dbReference type="Pfam" id="PF12937">
    <property type="entry name" value="F-box-like"/>
    <property type="match status" value="1"/>
</dbReference>
<proteinExistence type="predicted"/>
<sequence length="418" mass="47267">MDESPDVPQDILRCIFAILEIPDLVRAGSVCSSWRAAYTSLCSTGNCKLQQTPCLLYTSESTDAREAGLYSITEKKAYTLTLPDPPIRSRYIIGSSYGWIITADERSELHLVNPITGEQIALPSVTTIEQVKPVFDDEGAVCSYEYWWYTGKDVISNTPSVFPLSELRDFLFYKAFLSSDPSTGGYFVVLIHNPHSQLSFARAGDDKWTWLPPCSYYEDCLFKEGLLYASTTIGEIHTFNLGAPAVTRKVFLNKTKDIYCERIYIVQGSGGEMLQIWRSDAEPRGEDEDETDSDLELELDDDKVVDKTTAITVYEVEPASKRIEKISSLGQNVLFLGHNQSLCLHAEEYPQLKGNHVYFTDDDFLYTTGFKNNRRDIGVFDLENNSSEEITTPQLWSNWPTPVWLIPNPRRMSLATHS</sequence>
<dbReference type="Gramene" id="PAN43161">
    <property type="protein sequence ID" value="PAN43161"/>
    <property type="gene ID" value="PAHAL_8G214600"/>
</dbReference>
<organism evidence="3">
    <name type="scientific">Panicum hallii</name>
    <dbReference type="NCBI Taxonomy" id="206008"/>
    <lineage>
        <taxon>Eukaryota</taxon>
        <taxon>Viridiplantae</taxon>
        <taxon>Streptophyta</taxon>
        <taxon>Embryophyta</taxon>
        <taxon>Tracheophyta</taxon>
        <taxon>Spermatophyta</taxon>
        <taxon>Magnoliopsida</taxon>
        <taxon>Liliopsida</taxon>
        <taxon>Poales</taxon>
        <taxon>Poaceae</taxon>
        <taxon>PACMAD clade</taxon>
        <taxon>Panicoideae</taxon>
        <taxon>Panicodae</taxon>
        <taxon>Paniceae</taxon>
        <taxon>Panicinae</taxon>
        <taxon>Panicum</taxon>
        <taxon>Panicum sect. Panicum</taxon>
    </lineage>
</organism>
<accession>A0A2S3IEY1</accession>
<reference evidence="3" key="1">
    <citation type="submission" date="2018-04" db="EMBL/GenBank/DDBJ databases">
        <title>WGS assembly of Panicum hallii.</title>
        <authorList>
            <person name="Lovell J."/>
            <person name="Jenkins J."/>
            <person name="Lowry D."/>
            <person name="Mamidi S."/>
            <person name="Sreedasyam A."/>
            <person name="Weng X."/>
            <person name="Barry K."/>
            <person name="Bonette J."/>
            <person name="Campitelli B."/>
            <person name="Daum C."/>
            <person name="Gordon S."/>
            <person name="Gould B."/>
            <person name="Lipzen A."/>
            <person name="Macqueen A."/>
            <person name="Palacio-Mejia J."/>
            <person name="Plott C."/>
            <person name="Shakirov E."/>
            <person name="Shu S."/>
            <person name="Yoshinaga Y."/>
            <person name="Zane M."/>
            <person name="Rokhsar D."/>
            <person name="Grimwood J."/>
            <person name="Schmutz J."/>
            <person name="Juenger T."/>
        </authorList>
    </citation>
    <scope>NUCLEOTIDE SEQUENCE [LARGE SCALE GENOMIC DNA]</scope>
    <source>
        <strain evidence="3">FIL2</strain>
    </source>
</reference>
<evidence type="ECO:0000313" key="3">
    <source>
        <dbReference type="EMBL" id="PAN43161.1"/>
    </source>
</evidence>
<dbReference type="InterPro" id="IPR005174">
    <property type="entry name" value="KIB1-4_b-propeller"/>
</dbReference>
<evidence type="ECO:0000259" key="1">
    <source>
        <dbReference type="Pfam" id="PF03478"/>
    </source>
</evidence>
<feature type="domain" description="KIB1-4 beta-propeller" evidence="1">
    <location>
        <begin position="69"/>
        <end position="381"/>
    </location>
</feature>
<protein>
    <recommendedName>
        <fullName evidence="4">F-box domain-containing protein</fullName>
    </recommendedName>
</protein>
<dbReference type="PANTHER" id="PTHR44586:SF6">
    <property type="entry name" value="OS11G0579600 PROTEIN"/>
    <property type="match status" value="1"/>
</dbReference>
<gene>
    <name evidence="3" type="ORF">PAHAL_8G214600</name>
</gene>